<keyword evidence="1" id="KW-0472">Membrane</keyword>
<proteinExistence type="predicted"/>
<accession>A0A812E8C8</accession>
<name>A0A812E8C8_ACAPH</name>
<feature type="transmembrane region" description="Helical" evidence="1">
    <location>
        <begin position="102"/>
        <end position="127"/>
    </location>
</feature>
<feature type="transmembrane region" description="Helical" evidence="1">
    <location>
        <begin position="74"/>
        <end position="95"/>
    </location>
</feature>
<sequence length="152" mass="17383">MHFIIEPCLESTLREGKLREIGYLTLSPFVYSLSLSLSLSLSFSKKKNSLVHLFNKNTVTLFSLQPSRELTDSFFYVCLIFFILDYLSIYLSIYLSRSVHISAFLCILLIILYLSITLSISLCSYLSTPLAYNTSFTAPRRVTDRLHVDEAS</sequence>
<evidence type="ECO:0000313" key="3">
    <source>
        <dbReference type="Proteomes" id="UP000597762"/>
    </source>
</evidence>
<keyword evidence="1" id="KW-1133">Transmembrane helix</keyword>
<gene>
    <name evidence="2" type="ORF">SPHA_68414</name>
</gene>
<keyword evidence="3" id="KW-1185">Reference proteome</keyword>
<keyword evidence="1" id="KW-0812">Transmembrane</keyword>
<feature type="transmembrane region" description="Helical" evidence="1">
    <location>
        <begin position="21"/>
        <end position="43"/>
    </location>
</feature>
<organism evidence="2 3">
    <name type="scientific">Acanthosepion pharaonis</name>
    <name type="common">Pharaoh cuttlefish</name>
    <name type="synonym">Sepia pharaonis</name>
    <dbReference type="NCBI Taxonomy" id="158019"/>
    <lineage>
        <taxon>Eukaryota</taxon>
        <taxon>Metazoa</taxon>
        <taxon>Spiralia</taxon>
        <taxon>Lophotrochozoa</taxon>
        <taxon>Mollusca</taxon>
        <taxon>Cephalopoda</taxon>
        <taxon>Coleoidea</taxon>
        <taxon>Decapodiformes</taxon>
        <taxon>Sepiida</taxon>
        <taxon>Sepiina</taxon>
        <taxon>Sepiidae</taxon>
        <taxon>Acanthosepion</taxon>
    </lineage>
</organism>
<evidence type="ECO:0000313" key="2">
    <source>
        <dbReference type="EMBL" id="CAE1317873.1"/>
    </source>
</evidence>
<evidence type="ECO:0000256" key="1">
    <source>
        <dbReference type="SAM" id="Phobius"/>
    </source>
</evidence>
<comment type="caution">
    <text evidence="2">The sequence shown here is derived from an EMBL/GenBank/DDBJ whole genome shotgun (WGS) entry which is preliminary data.</text>
</comment>
<protein>
    <submittedName>
        <fullName evidence="2">Uncharacterized protein</fullName>
    </submittedName>
</protein>
<reference evidence="2" key="1">
    <citation type="submission" date="2021-01" db="EMBL/GenBank/DDBJ databases">
        <authorList>
            <person name="Li R."/>
            <person name="Bekaert M."/>
        </authorList>
    </citation>
    <scope>NUCLEOTIDE SEQUENCE</scope>
    <source>
        <strain evidence="2">Farmed</strain>
    </source>
</reference>
<dbReference type="AlphaFoldDB" id="A0A812E8C8"/>
<dbReference type="EMBL" id="CAHIKZ030004979">
    <property type="protein sequence ID" value="CAE1317873.1"/>
    <property type="molecule type" value="Genomic_DNA"/>
</dbReference>
<dbReference type="Proteomes" id="UP000597762">
    <property type="component" value="Unassembled WGS sequence"/>
</dbReference>